<proteinExistence type="predicted"/>
<comment type="caution">
    <text evidence="2">The sequence shown here is derived from an EMBL/GenBank/DDBJ whole genome shotgun (WGS) entry which is preliminary data.</text>
</comment>
<feature type="compositionally biased region" description="Basic residues" evidence="1">
    <location>
        <begin position="156"/>
        <end position="166"/>
    </location>
</feature>
<evidence type="ECO:0000313" key="2">
    <source>
        <dbReference type="EMBL" id="KAK7361359.1"/>
    </source>
</evidence>
<sequence>MSPKATMTLDPQLHSLLAPGRLTAGSFFLERRCDLRTNQHTSKAKTQLGREPRVFMLVTWVRTRTMHDASSRDGFSQRDSLPFNAQHSLSLCKSKSVGARINNATSNFYSRNLIERWLSKSGFLPGTYGRMTNLIVLAMIEEAFKGSSPSLQENLRRRRKKKPPSS</sequence>
<protein>
    <submittedName>
        <fullName evidence="2">Uncharacterized protein</fullName>
    </submittedName>
</protein>
<organism evidence="2 3">
    <name type="scientific">Canavalia gladiata</name>
    <name type="common">Sword bean</name>
    <name type="synonym">Dolichos gladiatus</name>
    <dbReference type="NCBI Taxonomy" id="3824"/>
    <lineage>
        <taxon>Eukaryota</taxon>
        <taxon>Viridiplantae</taxon>
        <taxon>Streptophyta</taxon>
        <taxon>Embryophyta</taxon>
        <taxon>Tracheophyta</taxon>
        <taxon>Spermatophyta</taxon>
        <taxon>Magnoliopsida</taxon>
        <taxon>eudicotyledons</taxon>
        <taxon>Gunneridae</taxon>
        <taxon>Pentapetalae</taxon>
        <taxon>rosids</taxon>
        <taxon>fabids</taxon>
        <taxon>Fabales</taxon>
        <taxon>Fabaceae</taxon>
        <taxon>Papilionoideae</taxon>
        <taxon>50 kb inversion clade</taxon>
        <taxon>NPAAA clade</taxon>
        <taxon>indigoferoid/millettioid clade</taxon>
        <taxon>Phaseoleae</taxon>
        <taxon>Canavalia</taxon>
    </lineage>
</organism>
<accession>A0AAN9N0B8</accession>
<gene>
    <name evidence="2" type="ORF">VNO77_03413</name>
</gene>
<reference evidence="2 3" key="1">
    <citation type="submission" date="2024-01" db="EMBL/GenBank/DDBJ databases">
        <title>The genomes of 5 underutilized Papilionoideae crops provide insights into root nodulation and disease resistanc.</title>
        <authorList>
            <person name="Jiang F."/>
        </authorList>
    </citation>
    <scope>NUCLEOTIDE SEQUENCE [LARGE SCALE GENOMIC DNA]</scope>
    <source>
        <strain evidence="2">LVBAO_FW01</strain>
        <tissue evidence="2">Leaves</tissue>
    </source>
</reference>
<feature type="region of interest" description="Disordered" evidence="1">
    <location>
        <begin position="147"/>
        <end position="166"/>
    </location>
</feature>
<name>A0AAN9N0B8_CANGL</name>
<evidence type="ECO:0000313" key="3">
    <source>
        <dbReference type="Proteomes" id="UP001367508"/>
    </source>
</evidence>
<dbReference type="AlphaFoldDB" id="A0AAN9N0B8"/>
<dbReference type="Proteomes" id="UP001367508">
    <property type="component" value="Unassembled WGS sequence"/>
</dbReference>
<keyword evidence="3" id="KW-1185">Reference proteome</keyword>
<dbReference type="EMBL" id="JAYMYQ010000001">
    <property type="protein sequence ID" value="KAK7361359.1"/>
    <property type="molecule type" value="Genomic_DNA"/>
</dbReference>
<evidence type="ECO:0000256" key="1">
    <source>
        <dbReference type="SAM" id="MobiDB-lite"/>
    </source>
</evidence>